<organism evidence="1 2">
    <name type="scientific">Deinococcus aerophilus</name>
    <dbReference type="NCBI Taxonomy" id="522488"/>
    <lineage>
        <taxon>Bacteria</taxon>
        <taxon>Thermotogati</taxon>
        <taxon>Deinococcota</taxon>
        <taxon>Deinococci</taxon>
        <taxon>Deinococcales</taxon>
        <taxon>Deinococcaceae</taxon>
        <taxon>Deinococcus</taxon>
    </lineage>
</organism>
<dbReference type="EMBL" id="BMOM01000029">
    <property type="protein sequence ID" value="GGM17721.1"/>
    <property type="molecule type" value="Genomic_DNA"/>
</dbReference>
<dbReference type="Proteomes" id="UP000661918">
    <property type="component" value="Unassembled WGS sequence"/>
</dbReference>
<protein>
    <recommendedName>
        <fullName evidence="3">Transposase</fullName>
    </recommendedName>
</protein>
<sequence length="74" mass="8216">MVEAVIRKPYTRTLKDGCGRTLIVRDFHLKGRRQDSVPGILRPVGSPFQGGVLPDHEGPGPWSLPVDFAVMRFS</sequence>
<reference evidence="2" key="1">
    <citation type="journal article" date="2019" name="Int. J. Syst. Evol. Microbiol.">
        <title>The Global Catalogue of Microorganisms (GCM) 10K type strain sequencing project: providing services to taxonomists for standard genome sequencing and annotation.</title>
        <authorList>
            <consortium name="The Broad Institute Genomics Platform"/>
            <consortium name="The Broad Institute Genome Sequencing Center for Infectious Disease"/>
            <person name="Wu L."/>
            <person name="Ma J."/>
        </authorList>
    </citation>
    <scope>NUCLEOTIDE SEQUENCE [LARGE SCALE GENOMIC DNA]</scope>
    <source>
        <strain evidence="2">JCM 15443</strain>
    </source>
</reference>
<keyword evidence="2" id="KW-1185">Reference proteome</keyword>
<evidence type="ECO:0000313" key="2">
    <source>
        <dbReference type="Proteomes" id="UP000661918"/>
    </source>
</evidence>
<evidence type="ECO:0000313" key="1">
    <source>
        <dbReference type="EMBL" id="GGM17721.1"/>
    </source>
</evidence>
<evidence type="ECO:0008006" key="3">
    <source>
        <dbReference type="Google" id="ProtNLM"/>
    </source>
</evidence>
<gene>
    <name evidence="1" type="ORF">GCM10010841_27390</name>
</gene>
<accession>A0ABQ2GY01</accession>
<proteinExistence type="predicted"/>
<comment type="caution">
    <text evidence="1">The sequence shown here is derived from an EMBL/GenBank/DDBJ whole genome shotgun (WGS) entry which is preliminary data.</text>
</comment>
<name>A0ABQ2GY01_9DEIO</name>